<keyword evidence="2" id="KW-1185">Reference proteome</keyword>
<evidence type="ECO:0000313" key="1">
    <source>
        <dbReference type="EMBL" id="PNF85062.1"/>
    </source>
</evidence>
<gene>
    <name evidence="1" type="ORF">CXK93_12395</name>
</gene>
<accession>A0ABX4VYL2</accession>
<comment type="caution">
    <text evidence="1">The sequence shown here is derived from an EMBL/GenBank/DDBJ whole genome shotgun (WGS) entry which is preliminary data.</text>
</comment>
<proteinExistence type="predicted"/>
<sequence length="62" mass="6722">MVKANIQAFAAGWAAQAIRDAVPTEIDFAEAEISPADRVAAMRELERLANQLLAEALRLEAL</sequence>
<dbReference type="EMBL" id="POUI01000002">
    <property type="protein sequence ID" value="PNF85062.1"/>
    <property type="molecule type" value="Genomic_DNA"/>
</dbReference>
<dbReference type="Proteomes" id="UP000236021">
    <property type="component" value="Unassembled WGS sequence"/>
</dbReference>
<name>A0ABX4VYL2_9GAMM</name>
<evidence type="ECO:0000313" key="2">
    <source>
        <dbReference type="Proteomes" id="UP000236021"/>
    </source>
</evidence>
<reference evidence="1 2" key="1">
    <citation type="submission" date="2018-01" db="EMBL/GenBank/DDBJ databases">
        <title>Denitrification phenotypes of diverse strains of Pseudomonas stutzeri.</title>
        <authorList>
            <person name="Milligan D.A."/>
            <person name="Bergaust L."/>
            <person name="Bakken L.R."/>
            <person name="Frostegard A."/>
        </authorList>
    </citation>
    <scope>NUCLEOTIDE SEQUENCE [LARGE SCALE GENOMIC DNA]</scope>
    <source>
        <strain evidence="1 2">ST27MN3</strain>
    </source>
</reference>
<protein>
    <submittedName>
        <fullName evidence="1">Uncharacterized protein</fullName>
    </submittedName>
</protein>
<dbReference type="RefSeq" id="WP_102857062.1">
    <property type="nucleotide sequence ID" value="NZ_JAMOHT010000026.1"/>
</dbReference>
<organism evidence="1 2">
    <name type="scientific">Stutzerimonas decontaminans</name>
    <dbReference type="NCBI Taxonomy" id="3022791"/>
    <lineage>
        <taxon>Bacteria</taxon>
        <taxon>Pseudomonadati</taxon>
        <taxon>Pseudomonadota</taxon>
        <taxon>Gammaproteobacteria</taxon>
        <taxon>Pseudomonadales</taxon>
        <taxon>Pseudomonadaceae</taxon>
        <taxon>Stutzerimonas</taxon>
    </lineage>
</organism>